<protein>
    <submittedName>
        <fullName evidence="1">Alkaline phosphatase family protein</fullName>
    </submittedName>
</protein>
<dbReference type="Gene3D" id="3.40.720.10">
    <property type="entry name" value="Alkaline Phosphatase, subunit A"/>
    <property type="match status" value="1"/>
</dbReference>
<evidence type="ECO:0000313" key="1">
    <source>
        <dbReference type="EMBL" id="MBD7947305.1"/>
    </source>
</evidence>
<dbReference type="RefSeq" id="WP_191690808.1">
    <property type="nucleotide sequence ID" value="NZ_JACSQR010000008.1"/>
</dbReference>
<dbReference type="PANTHER" id="PTHR10151">
    <property type="entry name" value="ECTONUCLEOTIDE PYROPHOSPHATASE/PHOSPHODIESTERASE"/>
    <property type="match status" value="1"/>
</dbReference>
<dbReference type="InterPro" id="IPR002591">
    <property type="entry name" value="Phosphodiest/P_Trfase"/>
</dbReference>
<gene>
    <name evidence="1" type="ORF">H9653_04620</name>
</gene>
<organism evidence="1 2">
    <name type="scientific">Psychrobacter communis</name>
    <dbReference type="NCBI Taxonomy" id="2762238"/>
    <lineage>
        <taxon>Bacteria</taxon>
        <taxon>Pseudomonadati</taxon>
        <taxon>Pseudomonadota</taxon>
        <taxon>Gammaproteobacteria</taxon>
        <taxon>Moraxellales</taxon>
        <taxon>Moraxellaceae</taxon>
        <taxon>Psychrobacter</taxon>
    </lineage>
</organism>
<sequence>MSNKVILVILDGLNAKVGIDCMGFMQALCEQKRGKSYVLQCELPSLSRPLYECILTGIRPIDSGIYHNKIQRLSDEKSIFHYCQQAGKSTAAAAYHWISELYNHSPFNAATDRHIADSRLPIQHGHFYYDDTYPDSHLFDDAENLRQNYQPDFMLVHPMNIDDMGHKFGVDSMQYRNAARNADVHLSNYINIWREDGYQIIVTADHGMNNDLSHGGTLLEEREVPLYVFGDQFSYNDMTNGINQTELCGTVCNLLGIEHDKPICRELLI</sequence>
<reference evidence="1 2" key="1">
    <citation type="submission" date="2020-08" db="EMBL/GenBank/DDBJ databases">
        <title>A Genomic Blueprint of the Chicken Gut Microbiome.</title>
        <authorList>
            <person name="Gilroy R."/>
            <person name="Ravi A."/>
            <person name="Getino M."/>
            <person name="Pursley I."/>
            <person name="Horton D.L."/>
            <person name="Alikhan N.-F."/>
            <person name="Baker D."/>
            <person name="Gharbi K."/>
            <person name="Hall N."/>
            <person name="Watson M."/>
            <person name="Adriaenssens E.M."/>
            <person name="Foster-Nyarko E."/>
            <person name="Jarju S."/>
            <person name="Secka A."/>
            <person name="Antonio M."/>
            <person name="Oren A."/>
            <person name="Chaudhuri R."/>
            <person name="La Ragione R.M."/>
            <person name="Hildebrand F."/>
            <person name="Pallen M.J."/>
        </authorList>
    </citation>
    <scope>NUCLEOTIDE SEQUENCE [LARGE SCALE GENOMIC DNA]</scope>
    <source>
        <strain evidence="1 2">Sa4CVA2</strain>
    </source>
</reference>
<dbReference type="Proteomes" id="UP000606724">
    <property type="component" value="Unassembled WGS sequence"/>
</dbReference>
<evidence type="ECO:0000313" key="2">
    <source>
        <dbReference type="Proteomes" id="UP000606724"/>
    </source>
</evidence>
<dbReference type="PANTHER" id="PTHR10151:SF120">
    <property type="entry name" value="BIS(5'-ADENOSYL)-TRIPHOSPHATASE"/>
    <property type="match status" value="1"/>
</dbReference>
<dbReference type="SUPFAM" id="SSF53649">
    <property type="entry name" value="Alkaline phosphatase-like"/>
    <property type="match status" value="1"/>
</dbReference>
<dbReference type="EMBL" id="JACSQR010000008">
    <property type="protein sequence ID" value="MBD7947305.1"/>
    <property type="molecule type" value="Genomic_DNA"/>
</dbReference>
<accession>A0ABR8RHR4</accession>
<dbReference type="Pfam" id="PF01663">
    <property type="entry name" value="Phosphodiest"/>
    <property type="match status" value="1"/>
</dbReference>
<keyword evidence="2" id="KW-1185">Reference proteome</keyword>
<proteinExistence type="predicted"/>
<comment type="caution">
    <text evidence="1">The sequence shown here is derived from an EMBL/GenBank/DDBJ whole genome shotgun (WGS) entry which is preliminary data.</text>
</comment>
<name>A0ABR8RHR4_9GAMM</name>
<dbReference type="InterPro" id="IPR017850">
    <property type="entry name" value="Alkaline_phosphatase_core_sf"/>
</dbReference>